<keyword evidence="2" id="KW-0808">Transferase</keyword>
<dbReference type="Gene3D" id="1.10.510.10">
    <property type="entry name" value="Transferase(Phosphotransferase) domain 1"/>
    <property type="match status" value="1"/>
</dbReference>
<organism evidence="7 8">
    <name type="scientific">Prorocentrum cordatum</name>
    <dbReference type="NCBI Taxonomy" id="2364126"/>
    <lineage>
        <taxon>Eukaryota</taxon>
        <taxon>Sar</taxon>
        <taxon>Alveolata</taxon>
        <taxon>Dinophyceae</taxon>
        <taxon>Prorocentrales</taxon>
        <taxon>Prorocentraceae</taxon>
        <taxon>Prorocentrum</taxon>
    </lineage>
</organism>
<proteinExistence type="predicted"/>
<dbReference type="Proteomes" id="UP001189429">
    <property type="component" value="Unassembled WGS sequence"/>
</dbReference>
<evidence type="ECO:0000313" key="8">
    <source>
        <dbReference type="Proteomes" id="UP001189429"/>
    </source>
</evidence>
<dbReference type="PROSITE" id="PS50011">
    <property type="entry name" value="PROTEIN_KINASE_DOM"/>
    <property type="match status" value="1"/>
</dbReference>
<dbReference type="SUPFAM" id="SSF56112">
    <property type="entry name" value="Protein kinase-like (PK-like)"/>
    <property type="match status" value="1"/>
</dbReference>
<sequence length="242" mass="26972">MCIVLFPLPPLPLFGSPPPREALVATAGLASKSWSERTPGEVPGGAARWASSRLPQDEGSFGRVQRCSDNLVRIGRAVKSIRIPSDPRQLVMLHREVEALVALDHPHIVRLIEYFEEGSELLLVMELLEGLSLGHRMRLEGRFGERLAAMCARHMLKALFCCHSHGIAHNDVSTENFKFLGQGPESALKMVDFGLSERFDAPAACHAMGAGGEQDSKYKHQHKHELSEFRPDLLDRRKFEHP</sequence>
<dbReference type="InterPro" id="IPR011009">
    <property type="entry name" value="Kinase-like_dom_sf"/>
</dbReference>
<name>A0ABN9UDU7_9DINO</name>
<evidence type="ECO:0000259" key="6">
    <source>
        <dbReference type="PROSITE" id="PS50011"/>
    </source>
</evidence>
<evidence type="ECO:0000256" key="5">
    <source>
        <dbReference type="ARBA" id="ARBA00022840"/>
    </source>
</evidence>
<evidence type="ECO:0000313" key="7">
    <source>
        <dbReference type="EMBL" id="CAK0857664.1"/>
    </source>
</evidence>
<comment type="caution">
    <text evidence="7">The sequence shown here is derived from an EMBL/GenBank/DDBJ whole genome shotgun (WGS) entry which is preliminary data.</text>
</comment>
<dbReference type="EMBL" id="CAUYUJ010015749">
    <property type="protein sequence ID" value="CAK0857664.1"/>
    <property type="molecule type" value="Genomic_DNA"/>
</dbReference>
<feature type="domain" description="Protein kinase" evidence="6">
    <location>
        <begin position="50"/>
        <end position="242"/>
    </location>
</feature>
<dbReference type="SMART" id="SM00220">
    <property type="entry name" value="S_TKc"/>
    <property type="match status" value="1"/>
</dbReference>
<dbReference type="InterPro" id="IPR000719">
    <property type="entry name" value="Prot_kinase_dom"/>
</dbReference>
<dbReference type="Pfam" id="PF00069">
    <property type="entry name" value="Pkinase"/>
    <property type="match status" value="1"/>
</dbReference>
<dbReference type="InterPro" id="IPR050205">
    <property type="entry name" value="CDPK_Ser/Thr_kinases"/>
</dbReference>
<keyword evidence="4" id="KW-0418">Kinase</keyword>
<accession>A0ABN9UDU7</accession>
<keyword evidence="5" id="KW-0067">ATP-binding</keyword>
<dbReference type="PANTHER" id="PTHR24349">
    <property type="entry name" value="SERINE/THREONINE-PROTEIN KINASE"/>
    <property type="match status" value="1"/>
</dbReference>
<evidence type="ECO:0000256" key="3">
    <source>
        <dbReference type="ARBA" id="ARBA00022741"/>
    </source>
</evidence>
<reference evidence="7" key="1">
    <citation type="submission" date="2023-10" db="EMBL/GenBank/DDBJ databases">
        <authorList>
            <person name="Chen Y."/>
            <person name="Shah S."/>
            <person name="Dougan E. K."/>
            <person name="Thang M."/>
            <person name="Chan C."/>
        </authorList>
    </citation>
    <scope>NUCLEOTIDE SEQUENCE [LARGE SCALE GENOMIC DNA]</scope>
</reference>
<evidence type="ECO:0000256" key="4">
    <source>
        <dbReference type="ARBA" id="ARBA00022777"/>
    </source>
</evidence>
<protein>
    <recommendedName>
        <fullName evidence="6">Protein kinase domain-containing protein</fullName>
    </recommendedName>
</protein>
<keyword evidence="8" id="KW-1185">Reference proteome</keyword>
<evidence type="ECO:0000256" key="1">
    <source>
        <dbReference type="ARBA" id="ARBA00022527"/>
    </source>
</evidence>
<keyword evidence="1" id="KW-0723">Serine/threonine-protein kinase</keyword>
<gene>
    <name evidence="7" type="ORF">PCOR1329_LOCUS47706</name>
</gene>
<keyword evidence="3" id="KW-0547">Nucleotide-binding</keyword>
<evidence type="ECO:0000256" key="2">
    <source>
        <dbReference type="ARBA" id="ARBA00022679"/>
    </source>
</evidence>